<name>A0A9P8XW06_9PEZI</name>
<sequence>MFAPQSVPHPNGACPQSHTLCALSFLDPRCCKFVPYPLQNITHSAWLTFLDGDPGSNPALSEEVDSGSVSYHAQCAAHQFKLPRHLLAIALSGSYEPCAAEISERIAWLRIYFAVQIFDVPRLPLEVRLLIADYVLHGDFLSMLALEQIKDLPEPSPTTTCQMPLSSVIWAQTLRYERVEYVSSLGEVPGEGFRLLNRSPSISCLYIGYNSIGVRQVVLSSRQKPPQEMPDTWWEILEVDRNTDLTIETDGFKVRSLHQGGKKHLAQSYLWDCPPVQHVQPRAFPLDVPGGERILMAKFPCDASGYTIYWDLGCKILLPARRVSSVMYDGRKCGIWIYFPLRKDETISQILAYGRGIDFGFLLRTSQGRLALLGPQPKPQRQAPTVTHLASFRRNQGHCYFGMAKDGVRRFACASEAVDPTAELLTIPVPSSPYPRTNLYDYFFHSSVVLGDVTEFRFCRSVDAGQQRIIGILFRSSLGCHAAVGQVRFDSLDTPMAVGKNEVLRLYIAKAQGRRIVTDRCLATSTARSTCFEIKMSGLLEWWTSLTKSLIYHNGILLM</sequence>
<evidence type="ECO:0000313" key="2">
    <source>
        <dbReference type="Proteomes" id="UP000756346"/>
    </source>
</evidence>
<evidence type="ECO:0000313" key="1">
    <source>
        <dbReference type="EMBL" id="KAH7016116.1"/>
    </source>
</evidence>
<keyword evidence="2" id="KW-1185">Reference proteome</keyword>
<gene>
    <name evidence="1" type="ORF">B0I36DRAFT_395988</name>
</gene>
<reference evidence="1" key="1">
    <citation type="journal article" date="2021" name="Nat. Commun.">
        <title>Genetic determinants of endophytism in the Arabidopsis root mycobiome.</title>
        <authorList>
            <person name="Mesny F."/>
            <person name="Miyauchi S."/>
            <person name="Thiergart T."/>
            <person name="Pickel B."/>
            <person name="Atanasova L."/>
            <person name="Karlsson M."/>
            <person name="Huettel B."/>
            <person name="Barry K.W."/>
            <person name="Haridas S."/>
            <person name="Chen C."/>
            <person name="Bauer D."/>
            <person name="Andreopoulos W."/>
            <person name="Pangilinan J."/>
            <person name="LaButti K."/>
            <person name="Riley R."/>
            <person name="Lipzen A."/>
            <person name="Clum A."/>
            <person name="Drula E."/>
            <person name="Henrissat B."/>
            <person name="Kohler A."/>
            <person name="Grigoriev I.V."/>
            <person name="Martin F.M."/>
            <person name="Hacquard S."/>
        </authorList>
    </citation>
    <scope>NUCLEOTIDE SEQUENCE</scope>
    <source>
        <strain evidence="1">MPI-CAGE-CH-0230</strain>
    </source>
</reference>
<dbReference type="AlphaFoldDB" id="A0A9P8XW06"/>
<accession>A0A9P8XW06</accession>
<protein>
    <submittedName>
        <fullName evidence="1">Uncharacterized protein</fullName>
    </submittedName>
</protein>
<organism evidence="1 2">
    <name type="scientific">Microdochium trichocladiopsis</name>
    <dbReference type="NCBI Taxonomy" id="1682393"/>
    <lineage>
        <taxon>Eukaryota</taxon>
        <taxon>Fungi</taxon>
        <taxon>Dikarya</taxon>
        <taxon>Ascomycota</taxon>
        <taxon>Pezizomycotina</taxon>
        <taxon>Sordariomycetes</taxon>
        <taxon>Xylariomycetidae</taxon>
        <taxon>Xylariales</taxon>
        <taxon>Microdochiaceae</taxon>
        <taxon>Microdochium</taxon>
    </lineage>
</organism>
<dbReference type="GeneID" id="70191083"/>
<comment type="caution">
    <text evidence="1">The sequence shown here is derived from an EMBL/GenBank/DDBJ whole genome shotgun (WGS) entry which is preliminary data.</text>
</comment>
<proteinExistence type="predicted"/>
<dbReference type="EMBL" id="JAGTJQ010000012">
    <property type="protein sequence ID" value="KAH7016116.1"/>
    <property type="molecule type" value="Genomic_DNA"/>
</dbReference>
<dbReference type="OrthoDB" id="5153231at2759"/>
<dbReference type="Proteomes" id="UP000756346">
    <property type="component" value="Unassembled WGS sequence"/>
</dbReference>
<dbReference type="RefSeq" id="XP_046005740.1">
    <property type="nucleotide sequence ID" value="XM_046161537.1"/>
</dbReference>